<dbReference type="InterPro" id="IPR010920">
    <property type="entry name" value="LSM_dom_sf"/>
</dbReference>
<keyword evidence="5 7" id="KW-0472">Membrane</keyword>
<feature type="transmembrane region" description="Helical" evidence="7">
    <location>
        <begin position="397"/>
        <end position="418"/>
    </location>
</feature>
<reference evidence="9" key="1">
    <citation type="submission" date="2021-05" db="EMBL/GenBank/DDBJ databases">
        <authorList>
            <person name="Pietrasiak N."/>
            <person name="Ward R."/>
            <person name="Stajich J.E."/>
            <person name="Kurbessoian T."/>
        </authorList>
    </citation>
    <scope>NUCLEOTIDE SEQUENCE</scope>
    <source>
        <strain evidence="9">GSE-TBD4-15B</strain>
    </source>
</reference>
<keyword evidence="3 7" id="KW-0812">Transmembrane</keyword>
<keyword evidence="4 7" id="KW-1133">Transmembrane helix</keyword>
<dbReference type="PANTHER" id="PTHR30460:SF0">
    <property type="entry name" value="MODERATE CONDUCTANCE MECHANOSENSITIVE CHANNEL YBIO"/>
    <property type="match status" value="1"/>
</dbReference>
<dbReference type="InterPro" id="IPR006685">
    <property type="entry name" value="MscS_channel_2nd"/>
</dbReference>
<evidence type="ECO:0000256" key="1">
    <source>
        <dbReference type="ARBA" id="ARBA00004236"/>
    </source>
</evidence>
<dbReference type="Gene3D" id="1.10.287.1260">
    <property type="match status" value="1"/>
</dbReference>
<name>A0A951PCT6_9CYAN</name>
<dbReference type="GO" id="GO:0005886">
    <property type="term" value="C:plasma membrane"/>
    <property type="evidence" value="ECO:0007669"/>
    <property type="project" value="UniProtKB-SubCell"/>
</dbReference>
<dbReference type="Gene3D" id="2.30.30.60">
    <property type="match status" value="1"/>
</dbReference>
<feature type="transmembrane region" description="Helical" evidence="7">
    <location>
        <begin position="194"/>
        <end position="214"/>
    </location>
</feature>
<evidence type="ECO:0000259" key="8">
    <source>
        <dbReference type="Pfam" id="PF00924"/>
    </source>
</evidence>
<feature type="compositionally biased region" description="Polar residues" evidence="6">
    <location>
        <begin position="487"/>
        <end position="498"/>
    </location>
</feature>
<dbReference type="Proteomes" id="UP000707356">
    <property type="component" value="Unassembled WGS sequence"/>
</dbReference>
<evidence type="ECO:0000256" key="2">
    <source>
        <dbReference type="ARBA" id="ARBA00022475"/>
    </source>
</evidence>
<dbReference type="InterPro" id="IPR023408">
    <property type="entry name" value="MscS_beta-dom_sf"/>
</dbReference>
<feature type="domain" description="Mechanosensitive ion channel MscS" evidence="8">
    <location>
        <begin position="418"/>
        <end position="481"/>
    </location>
</feature>
<evidence type="ECO:0000256" key="7">
    <source>
        <dbReference type="SAM" id="Phobius"/>
    </source>
</evidence>
<evidence type="ECO:0000313" key="10">
    <source>
        <dbReference type="Proteomes" id="UP000707356"/>
    </source>
</evidence>
<evidence type="ECO:0000256" key="3">
    <source>
        <dbReference type="ARBA" id="ARBA00022692"/>
    </source>
</evidence>
<reference evidence="9" key="2">
    <citation type="journal article" date="2022" name="Microbiol. Resour. Announc.">
        <title>Metagenome Sequencing to Explore Phylogenomics of Terrestrial Cyanobacteria.</title>
        <authorList>
            <person name="Ward R.D."/>
            <person name="Stajich J.E."/>
            <person name="Johansen J.R."/>
            <person name="Huntemann M."/>
            <person name="Clum A."/>
            <person name="Foster B."/>
            <person name="Foster B."/>
            <person name="Roux S."/>
            <person name="Palaniappan K."/>
            <person name="Varghese N."/>
            <person name="Mukherjee S."/>
            <person name="Reddy T.B.K."/>
            <person name="Daum C."/>
            <person name="Copeland A."/>
            <person name="Chen I.A."/>
            <person name="Ivanova N.N."/>
            <person name="Kyrpides N.C."/>
            <person name="Shapiro N."/>
            <person name="Eloe-Fadrosh E.A."/>
            <person name="Pietrasiak N."/>
        </authorList>
    </citation>
    <scope>NUCLEOTIDE SEQUENCE</scope>
    <source>
        <strain evidence="9">GSE-TBD4-15B</strain>
    </source>
</reference>
<comment type="caution">
    <text evidence="9">The sequence shown here is derived from an EMBL/GenBank/DDBJ whole genome shotgun (WGS) entry which is preliminary data.</text>
</comment>
<accession>A0A951PCT6</accession>
<sequence length="539" mass="59358">MNAAIVGLLALTLLSSWVPTVDGRVSLMQIWRQQMQQRSQQIERLGNVEVMPVRFEGRELFTLAAPTVWDRGKPTQQLPVEVRATQVEANLNRVIEGSFLRDAKDGILTNFDPKTMQVSVVSLNDVPVIIASDSYHLQPLKLVTVTYIDADYNAQPVAELAEQWRSLIYQSLYSALLDRSPDALRLRGKLGESLLALALMLGASLVIRLLQIPLRRRNRHLRMQQTALIAEHLADSGQISGQEPAPATNKVTENDLLALRSRFVAMFEQLQQLRQQRQVVGFFRWQLAWGQVVIWLAGLSLALGLFPWTRQYLSLLAMPIALLAIWFGAGLVNRLTNLLLQGMASAWVRFGTAAADAPLRDELRVFTVLSAVQPLKSFVVYATGLVVALVYLGLPLSLVLCVSGVVGLAVLLICQGFVRDWAMGLLILWEDQYAVGDLVTVAGETGLVEHMNLRLTQIQTAAGRLISIANGSLTKIENLTRSWLHQTSNQLSSPQGGSRASFKRSPADSPPANPFSSSDPFDGIDPLSPESSEVKATEG</sequence>
<protein>
    <submittedName>
        <fullName evidence="9">Mechanosensitive ion channel family protein</fullName>
    </submittedName>
</protein>
<evidence type="ECO:0000256" key="5">
    <source>
        <dbReference type="ARBA" id="ARBA00023136"/>
    </source>
</evidence>
<organism evidence="9 10">
    <name type="scientific">Pegethrix bostrychoides GSE-TBD4-15B</name>
    <dbReference type="NCBI Taxonomy" id="2839662"/>
    <lineage>
        <taxon>Bacteria</taxon>
        <taxon>Bacillati</taxon>
        <taxon>Cyanobacteriota</taxon>
        <taxon>Cyanophyceae</taxon>
        <taxon>Oculatellales</taxon>
        <taxon>Oculatellaceae</taxon>
        <taxon>Pegethrix</taxon>
    </lineage>
</organism>
<evidence type="ECO:0000313" key="9">
    <source>
        <dbReference type="EMBL" id="MBW4467007.1"/>
    </source>
</evidence>
<dbReference type="EMBL" id="JAHHHV010000072">
    <property type="protein sequence ID" value="MBW4467007.1"/>
    <property type="molecule type" value="Genomic_DNA"/>
</dbReference>
<dbReference type="Pfam" id="PF00924">
    <property type="entry name" value="MS_channel_2nd"/>
    <property type="match status" value="1"/>
</dbReference>
<feature type="transmembrane region" description="Helical" evidence="7">
    <location>
        <begin position="287"/>
        <end position="306"/>
    </location>
</feature>
<feature type="transmembrane region" description="Helical" evidence="7">
    <location>
        <begin position="312"/>
        <end position="332"/>
    </location>
</feature>
<dbReference type="SUPFAM" id="SSF50182">
    <property type="entry name" value="Sm-like ribonucleoproteins"/>
    <property type="match status" value="1"/>
</dbReference>
<dbReference type="InterPro" id="IPR045276">
    <property type="entry name" value="YbiO_bact"/>
</dbReference>
<feature type="region of interest" description="Disordered" evidence="6">
    <location>
        <begin position="487"/>
        <end position="539"/>
    </location>
</feature>
<evidence type="ECO:0000256" key="6">
    <source>
        <dbReference type="SAM" id="MobiDB-lite"/>
    </source>
</evidence>
<evidence type="ECO:0000256" key="4">
    <source>
        <dbReference type="ARBA" id="ARBA00022989"/>
    </source>
</evidence>
<gene>
    <name evidence="9" type="ORF">KME07_16405</name>
</gene>
<dbReference type="GO" id="GO:0008381">
    <property type="term" value="F:mechanosensitive monoatomic ion channel activity"/>
    <property type="evidence" value="ECO:0007669"/>
    <property type="project" value="InterPro"/>
</dbReference>
<comment type="subcellular location">
    <subcellularLocation>
        <location evidence="1">Cell membrane</location>
    </subcellularLocation>
</comment>
<proteinExistence type="predicted"/>
<feature type="transmembrane region" description="Helical" evidence="7">
    <location>
        <begin position="365"/>
        <end position="391"/>
    </location>
</feature>
<dbReference type="AlphaFoldDB" id="A0A951PCT6"/>
<dbReference type="PANTHER" id="PTHR30460">
    <property type="entry name" value="MODERATE CONDUCTANCE MECHANOSENSITIVE CHANNEL YBIO"/>
    <property type="match status" value="1"/>
</dbReference>
<keyword evidence="2" id="KW-1003">Cell membrane</keyword>